<dbReference type="Proteomes" id="UP000189941">
    <property type="component" value="Unassembled WGS sequence"/>
</dbReference>
<dbReference type="GO" id="GO:0006310">
    <property type="term" value="P:DNA recombination"/>
    <property type="evidence" value="ECO:0007669"/>
    <property type="project" value="TreeGrafter"/>
</dbReference>
<evidence type="ECO:0000259" key="5">
    <source>
        <dbReference type="PROSITE" id="PS51194"/>
    </source>
</evidence>
<dbReference type="GO" id="GO:0006270">
    <property type="term" value="P:DNA replication initiation"/>
    <property type="evidence" value="ECO:0007669"/>
    <property type="project" value="TreeGrafter"/>
</dbReference>
<feature type="domain" description="Helicase C-terminal" evidence="5">
    <location>
        <begin position="305"/>
        <end position="450"/>
    </location>
</feature>
<keyword evidence="1" id="KW-0547">Nucleotide-binding</keyword>
<proteinExistence type="predicted"/>
<dbReference type="GO" id="GO:0006302">
    <property type="term" value="P:double-strand break repair"/>
    <property type="evidence" value="ECO:0007669"/>
    <property type="project" value="TreeGrafter"/>
</dbReference>
<evidence type="ECO:0000313" key="7">
    <source>
        <dbReference type="Proteomes" id="UP000189941"/>
    </source>
</evidence>
<reference evidence="7" key="1">
    <citation type="submission" date="2017-02" db="EMBL/GenBank/DDBJ databases">
        <authorList>
            <person name="Varghese N."/>
            <person name="Submissions S."/>
        </authorList>
    </citation>
    <scope>NUCLEOTIDE SEQUENCE [LARGE SCALE GENOMIC DNA]</scope>
    <source>
        <strain evidence="7">DSM 15739</strain>
    </source>
</reference>
<dbReference type="Pfam" id="PF00271">
    <property type="entry name" value="Helicase_C"/>
    <property type="match status" value="1"/>
</dbReference>
<dbReference type="RefSeq" id="WP_159443842.1">
    <property type="nucleotide sequence ID" value="NZ_FUWO01000004.1"/>
</dbReference>
<evidence type="ECO:0000256" key="2">
    <source>
        <dbReference type="ARBA" id="ARBA00022840"/>
    </source>
</evidence>
<gene>
    <name evidence="6" type="ORF">SAMN02746011_00593</name>
</gene>
<dbReference type="GO" id="GO:0005524">
    <property type="term" value="F:ATP binding"/>
    <property type="evidence" value="ECO:0007669"/>
    <property type="project" value="UniProtKB-KW"/>
</dbReference>
<evidence type="ECO:0000313" key="6">
    <source>
        <dbReference type="EMBL" id="SJZ38506.1"/>
    </source>
</evidence>
<dbReference type="SMART" id="SM00487">
    <property type="entry name" value="DEXDc"/>
    <property type="match status" value="1"/>
</dbReference>
<dbReference type="PANTHER" id="PTHR30580:SF1">
    <property type="entry name" value="COMF OPERON PROTEIN 1"/>
    <property type="match status" value="1"/>
</dbReference>
<dbReference type="Gene3D" id="3.40.50.300">
    <property type="entry name" value="P-loop containing nucleotide triphosphate hydrolases"/>
    <property type="match status" value="2"/>
</dbReference>
<dbReference type="GO" id="GO:0016787">
    <property type="term" value="F:hydrolase activity"/>
    <property type="evidence" value="ECO:0007669"/>
    <property type="project" value="InterPro"/>
</dbReference>
<protein>
    <submittedName>
        <fullName evidence="6">Competence protein ComFA</fullName>
    </submittedName>
</protein>
<dbReference type="Pfam" id="PF04851">
    <property type="entry name" value="ResIII"/>
    <property type="match status" value="1"/>
</dbReference>
<dbReference type="InterPro" id="IPR001650">
    <property type="entry name" value="Helicase_C-like"/>
</dbReference>
<keyword evidence="3" id="KW-0238">DNA-binding</keyword>
<dbReference type="InterPro" id="IPR027417">
    <property type="entry name" value="P-loop_NTPase"/>
</dbReference>
<dbReference type="EMBL" id="FUWO01000004">
    <property type="protein sequence ID" value="SJZ38506.1"/>
    <property type="molecule type" value="Genomic_DNA"/>
</dbReference>
<dbReference type="PANTHER" id="PTHR30580">
    <property type="entry name" value="PRIMOSOMAL PROTEIN N"/>
    <property type="match status" value="1"/>
</dbReference>
<dbReference type="AlphaFoldDB" id="A0A1T4K7W8"/>
<dbReference type="SUPFAM" id="SSF52540">
    <property type="entry name" value="P-loop containing nucleoside triphosphate hydrolases"/>
    <property type="match status" value="1"/>
</dbReference>
<dbReference type="PROSITE" id="PS51192">
    <property type="entry name" value="HELICASE_ATP_BIND_1"/>
    <property type="match status" value="1"/>
</dbReference>
<dbReference type="GO" id="GO:0003677">
    <property type="term" value="F:DNA binding"/>
    <property type="evidence" value="ECO:0007669"/>
    <property type="project" value="UniProtKB-KW"/>
</dbReference>
<organism evidence="6 7">
    <name type="scientific">Globicatella sulfidifaciens DSM 15739</name>
    <dbReference type="NCBI Taxonomy" id="1121925"/>
    <lineage>
        <taxon>Bacteria</taxon>
        <taxon>Bacillati</taxon>
        <taxon>Bacillota</taxon>
        <taxon>Bacilli</taxon>
        <taxon>Lactobacillales</taxon>
        <taxon>Aerococcaceae</taxon>
        <taxon>Globicatella</taxon>
    </lineage>
</organism>
<keyword evidence="7" id="KW-1185">Reference proteome</keyword>
<evidence type="ECO:0000256" key="3">
    <source>
        <dbReference type="ARBA" id="ARBA00023125"/>
    </source>
</evidence>
<evidence type="ECO:0000256" key="1">
    <source>
        <dbReference type="ARBA" id="ARBA00022741"/>
    </source>
</evidence>
<dbReference type="GO" id="GO:0043138">
    <property type="term" value="F:3'-5' DNA helicase activity"/>
    <property type="evidence" value="ECO:0007669"/>
    <property type="project" value="TreeGrafter"/>
</dbReference>
<dbReference type="PROSITE" id="PS51194">
    <property type="entry name" value="HELICASE_CTER"/>
    <property type="match status" value="1"/>
</dbReference>
<dbReference type="SMART" id="SM00490">
    <property type="entry name" value="HELICc"/>
    <property type="match status" value="1"/>
</dbReference>
<dbReference type="OrthoDB" id="2077914at2"/>
<feature type="domain" description="Helicase ATP-binding" evidence="4">
    <location>
        <begin position="117"/>
        <end position="269"/>
    </location>
</feature>
<name>A0A1T4K7W8_9LACT</name>
<evidence type="ECO:0000259" key="4">
    <source>
        <dbReference type="PROSITE" id="PS51192"/>
    </source>
</evidence>
<dbReference type="STRING" id="1121925.SAMN02746011_00593"/>
<accession>A0A1T4K7W8</accession>
<dbReference type="InterPro" id="IPR006935">
    <property type="entry name" value="Helicase/UvrB_N"/>
</dbReference>
<keyword evidence="2" id="KW-0067">ATP-binding</keyword>
<sequence>MELALAGRQLSVSDLEKSQLLASELEHQVTLFEKIPAIIKLKSNHWQCQRCGNQTEFKQLNKESVYCINCLQLGRISSAEFLYRFPAYQHQVDDSSLLTWHGQLSDEQHRASTAMCNKLHQYQKIHIIQAVTGAGKTEMIFKVIEKVLQQGGRVAMASPRIDVCLELAPRLQEAFRSVKVITLHGTMTEAYHYTRIVIATTHQLWKFYHAFDLIIVDEVDAFPLAGDDSLHFAVKNALKKQGKLIYLTATPDSYIEKLIRQKKAERTILPARYHRYPLPEPKFIWIGDWRQQIKSKKTSGPLMVKIKQFLILKGVKLIFMPDILLAEALYEWLQAEALANKMAVVHAKDNFRKEKVHQLRQGELSTLISTTILERGVTFTNCQVMIIGSEDRAYSSSAIIQMSGRVGRKPNYPTGALWYAHYGISLSMIKARHNIRKMNRLARKMGLLND</sequence>
<dbReference type="InterPro" id="IPR014001">
    <property type="entry name" value="Helicase_ATP-bd"/>
</dbReference>